<organism evidence="1 2">
    <name type="scientific">Cardiocondyla obscurior</name>
    <dbReference type="NCBI Taxonomy" id="286306"/>
    <lineage>
        <taxon>Eukaryota</taxon>
        <taxon>Metazoa</taxon>
        <taxon>Ecdysozoa</taxon>
        <taxon>Arthropoda</taxon>
        <taxon>Hexapoda</taxon>
        <taxon>Insecta</taxon>
        <taxon>Pterygota</taxon>
        <taxon>Neoptera</taxon>
        <taxon>Endopterygota</taxon>
        <taxon>Hymenoptera</taxon>
        <taxon>Apocrita</taxon>
        <taxon>Aculeata</taxon>
        <taxon>Formicoidea</taxon>
        <taxon>Formicidae</taxon>
        <taxon>Myrmicinae</taxon>
        <taxon>Cardiocondyla</taxon>
    </lineage>
</organism>
<reference evidence="1 2" key="1">
    <citation type="submission" date="2023-03" db="EMBL/GenBank/DDBJ databases">
        <title>High recombination rates correlate with genetic variation in Cardiocondyla obscurior ants.</title>
        <authorList>
            <person name="Errbii M."/>
        </authorList>
    </citation>
    <scope>NUCLEOTIDE SEQUENCE [LARGE SCALE GENOMIC DNA]</scope>
    <source>
        <strain evidence="1">Alpha-2009</strain>
        <tissue evidence="1">Whole body</tissue>
    </source>
</reference>
<evidence type="ECO:0000313" key="2">
    <source>
        <dbReference type="Proteomes" id="UP001430953"/>
    </source>
</evidence>
<name>A0AAW2H418_9HYME</name>
<proteinExistence type="predicted"/>
<gene>
    <name evidence="1" type="ORF">PUN28_001239</name>
</gene>
<accession>A0AAW2H418</accession>
<evidence type="ECO:0000313" key="1">
    <source>
        <dbReference type="EMBL" id="KAL0134290.1"/>
    </source>
</evidence>
<comment type="caution">
    <text evidence="1">The sequence shown here is derived from an EMBL/GenBank/DDBJ whole genome shotgun (WGS) entry which is preliminary data.</text>
</comment>
<dbReference type="Proteomes" id="UP001430953">
    <property type="component" value="Unassembled WGS sequence"/>
</dbReference>
<protein>
    <submittedName>
        <fullName evidence="1">Uncharacterized protein</fullName>
    </submittedName>
</protein>
<dbReference type="EMBL" id="JADYXP020000001">
    <property type="protein sequence ID" value="KAL0134290.1"/>
    <property type="molecule type" value="Genomic_DNA"/>
</dbReference>
<sequence>MSLEDVPARPPRNAAVKTKFDYWVTGFRGVRVKIRISNANAECQAQTSVCELYLLTYRTCIKNVFNDLFLTRGVIIEILLMFDSYYSIVGTFINSHVFFSTPRIRACKNETGLLVPRYSLFIRYIINFYKKQIFKRNTTKCKLKCNKKCTLTIEYYISRRALLPDVLATVNELK</sequence>
<keyword evidence="2" id="KW-1185">Reference proteome</keyword>
<dbReference type="AlphaFoldDB" id="A0AAW2H418"/>